<dbReference type="InterPro" id="IPR016035">
    <property type="entry name" value="Acyl_Trfase/lysoPLipase"/>
</dbReference>
<dbReference type="EMBL" id="JACHLN010000002">
    <property type="protein sequence ID" value="MBB4839373.1"/>
    <property type="molecule type" value="Genomic_DNA"/>
</dbReference>
<dbReference type="GO" id="GO:0006629">
    <property type="term" value="P:lipid metabolic process"/>
    <property type="evidence" value="ECO:0007669"/>
    <property type="project" value="UniProtKB-KW"/>
</dbReference>
<feature type="domain" description="PNPLA" evidence="2">
    <location>
        <begin position="89"/>
        <end position="294"/>
    </location>
</feature>
<evidence type="ECO:0000256" key="1">
    <source>
        <dbReference type="ARBA" id="ARBA00023098"/>
    </source>
</evidence>
<accession>A0A7W7NRY4</accession>
<sequence length="478" mass="51638">MMRRILMIVLMGLSLGSCAFKGALKLDCANFASFIHPIELTPLERQIRALDLETLPPAERELADRLAAAELARLAADPAAPPAPERPVLLLSGGGQWGAFGVGLMNQLVENRQFPDFGVVTGVSTGALQSLFVGAGLDRQDDEGAAIRAALTAAYSPVKESDIVDREGLQAMAAINGALANLKPLRRRFEQRICPAIYDPKSPQGQAGVCIVKTLRDSKTRKVLLGLIEANSGEFGYVDVQELLAPYGNSDADLTKATQCLAGAALASAAVPVFYQQVRVDGRTYYDGGVRQSVFLASVADAQRVASEIVRRERARLTGRQLEAAPAKPGDIYVIRNGSTWLPPDQDVMPGYPAEIDKKADALRAAQRGQAIMVNQLEIGSIAALRLSRPGGAIWFVSADGYRNYRPTYDGSITCGPLKEARRGAMFIPEFMRCMMDYGRNRATGGEPWIDLCHYDGTETRAVCRRPDGTMPGAVGRR</sequence>
<dbReference type="SUPFAM" id="SSF52151">
    <property type="entry name" value="FabD/lysophospholipase-like"/>
    <property type="match status" value="1"/>
</dbReference>
<dbReference type="Gene3D" id="3.40.1090.10">
    <property type="entry name" value="Cytosolic phospholipase A2 catalytic domain"/>
    <property type="match status" value="2"/>
</dbReference>
<reference evidence="3 4" key="1">
    <citation type="submission" date="2020-08" db="EMBL/GenBank/DDBJ databases">
        <title>Functional genomics of gut bacteria from endangered species of beetles.</title>
        <authorList>
            <person name="Carlos-Shanley C."/>
        </authorList>
    </citation>
    <scope>NUCLEOTIDE SEQUENCE [LARGE SCALE GENOMIC DNA]</scope>
    <source>
        <strain evidence="3 4">S00224</strain>
    </source>
</reference>
<gene>
    <name evidence="3" type="ORF">HNP52_002442</name>
</gene>
<proteinExistence type="predicted"/>
<name>A0A7W7NRY4_9SPHN</name>
<dbReference type="Proteomes" id="UP000575241">
    <property type="component" value="Unassembled WGS sequence"/>
</dbReference>
<organism evidence="3 4">
    <name type="scientific">Sphingomonas kyeonggiensis</name>
    <dbReference type="NCBI Taxonomy" id="1268553"/>
    <lineage>
        <taxon>Bacteria</taxon>
        <taxon>Pseudomonadati</taxon>
        <taxon>Pseudomonadota</taxon>
        <taxon>Alphaproteobacteria</taxon>
        <taxon>Sphingomonadales</taxon>
        <taxon>Sphingomonadaceae</taxon>
        <taxon>Sphingomonas</taxon>
    </lineage>
</organism>
<comment type="caution">
    <text evidence="3">The sequence shown here is derived from an EMBL/GenBank/DDBJ whole genome shotgun (WGS) entry which is preliminary data.</text>
</comment>
<dbReference type="PROSITE" id="PS51257">
    <property type="entry name" value="PROKAR_LIPOPROTEIN"/>
    <property type="match status" value="1"/>
</dbReference>
<evidence type="ECO:0000259" key="2">
    <source>
        <dbReference type="Pfam" id="PF01734"/>
    </source>
</evidence>
<keyword evidence="4" id="KW-1185">Reference proteome</keyword>
<evidence type="ECO:0000313" key="4">
    <source>
        <dbReference type="Proteomes" id="UP000575241"/>
    </source>
</evidence>
<dbReference type="AlphaFoldDB" id="A0A7W7NRY4"/>
<evidence type="ECO:0000313" key="3">
    <source>
        <dbReference type="EMBL" id="MBB4839373.1"/>
    </source>
</evidence>
<dbReference type="InterPro" id="IPR002641">
    <property type="entry name" value="PNPLA_dom"/>
</dbReference>
<protein>
    <submittedName>
        <fullName evidence="3">Putative acylesterase/phospholipase RssA</fullName>
    </submittedName>
</protein>
<keyword evidence="1" id="KW-0443">Lipid metabolism</keyword>
<dbReference type="Pfam" id="PF01734">
    <property type="entry name" value="Patatin"/>
    <property type="match status" value="1"/>
</dbReference>